<keyword evidence="3" id="KW-1185">Reference proteome</keyword>
<sequence>MSDQSVNSQITDAVTQLNAMMVGESPPQSMAMINAVMADTMGMALHNAVSTQHHAQMIGGASTTSTCARMLGVLAPPEKTRNAADALPNAAKTGSKFFNCDHCSGTASQRNTAQDSHAPEKDKQNGENGGQGILAKFAELFKKHHQKEHEEMNRNSEQPEDQSGAEVQEAEGDPEAPPFTPGDV</sequence>
<name>B8FNS0_DESAL</name>
<dbReference type="HOGENOM" id="CLU_1465954_0_0_7"/>
<protein>
    <recommendedName>
        <fullName evidence="4">Killing trait domain-containing protein</fullName>
    </recommendedName>
</protein>
<dbReference type="InterPro" id="IPR021070">
    <property type="entry name" value="Killing_trait_RebB"/>
</dbReference>
<proteinExistence type="predicted"/>
<evidence type="ECO:0000256" key="1">
    <source>
        <dbReference type="SAM" id="MobiDB-lite"/>
    </source>
</evidence>
<evidence type="ECO:0000313" key="3">
    <source>
        <dbReference type="Proteomes" id="UP000000739"/>
    </source>
</evidence>
<reference evidence="2 3" key="1">
    <citation type="journal article" date="2012" name="Environ. Microbiol.">
        <title>The genome sequence of Desulfatibacillum alkenivorans AK-01: a blueprint for anaerobic alkane oxidation.</title>
        <authorList>
            <person name="Callaghan A.V."/>
            <person name="Morris B.E."/>
            <person name="Pereira I.A."/>
            <person name="McInerney M.J."/>
            <person name="Austin R.N."/>
            <person name="Groves J.T."/>
            <person name="Kukor J.J."/>
            <person name="Suflita J.M."/>
            <person name="Young L.Y."/>
            <person name="Zylstra G.J."/>
            <person name="Wawrik B."/>
        </authorList>
    </citation>
    <scope>NUCLEOTIDE SEQUENCE [LARGE SCALE GENOMIC DNA]</scope>
    <source>
        <strain evidence="2 3">AK-01</strain>
    </source>
</reference>
<evidence type="ECO:0008006" key="4">
    <source>
        <dbReference type="Google" id="ProtNLM"/>
    </source>
</evidence>
<dbReference type="RefSeq" id="WP_015949390.1">
    <property type="nucleotide sequence ID" value="NC_011768.1"/>
</dbReference>
<dbReference type="Pfam" id="PF11747">
    <property type="entry name" value="RebB"/>
    <property type="match status" value="1"/>
</dbReference>
<accession>B8FNS0</accession>
<dbReference type="EMBL" id="CP001322">
    <property type="protein sequence ID" value="ACL06351.1"/>
    <property type="molecule type" value="Genomic_DNA"/>
</dbReference>
<dbReference type="AlphaFoldDB" id="B8FNS0"/>
<evidence type="ECO:0000313" key="2">
    <source>
        <dbReference type="EMBL" id="ACL06351.1"/>
    </source>
</evidence>
<gene>
    <name evidence="2" type="ordered locus">Dalk_4673</name>
</gene>
<dbReference type="eggNOG" id="ENOG5033MJM">
    <property type="taxonomic scope" value="Bacteria"/>
</dbReference>
<dbReference type="Proteomes" id="UP000000739">
    <property type="component" value="Chromosome"/>
</dbReference>
<feature type="region of interest" description="Disordered" evidence="1">
    <location>
        <begin position="107"/>
        <end position="184"/>
    </location>
</feature>
<dbReference type="KEGG" id="dal:Dalk_4673"/>
<organism evidence="2 3">
    <name type="scientific">Desulfatibacillum aliphaticivorans</name>
    <dbReference type="NCBI Taxonomy" id="218208"/>
    <lineage>
        <taxon>Bacteria</taxon>
        <taxon>Pseudomonadati</taxon>
        <taxon>Thermodesulfobacteriota</taxon>
        <taxon>Desulfobacteria</taxon>
        <taxon>Desulfobacterales</taxon>
        <taxon>Desulfatibacillaceae</taxon>
        <taxon>Desulfatibacillum</taxon>
    </lineage>
</organism>
<feature type="compositionally biased region" description="Pro residues" evidence="1">
    <location>
        <begin position="175"/>
        <end position="184"/>
    </location>
</feature>